<dbReference type="EMBL" id="JBHLWN010000095">
    <property type="protein sequence ID" value="MFC0215433.1"/>
    <property type="molecule type" value="Genomic_DNA"/>
</dbReference>
<dbReference type="RefSeq" id="WP_377472885.1">
    <property type="nucleotide sequence ID" value="NZ_JBHLWN010000095.1"/>
</dbReference>
<evidence type="ECO:0000313" key="1">
    <source>
        <dbReference type="EMBL" id="MFC0215433.1"/>
    </source>
</evidence>
<gene>
    <name evidence="1" type="ORF">ACFFK0_23860</name>
</gene>
<protein>
    <recommendedName>
        <fullName evidence="3">Phosphodiester glycosidase domain-containing protein</fullName>
    </recommendedName>
</protein>
<evidence type="ECO:0008006" key="3">
    <source>
        <dbReference type="Google" id="ProtNLM"/>
    </source>
</evidence>
<sequence>MAYYVYSVIDSYSSIKGGYVRLHVIKTSPNNIKLTPISGTVPASGLVGVNAGFFDDKTQTVQSICIQNSTTVQPGGSSVFACGYYNNDSTGHHVNKGTLVWDADWRTYRQQIIQSAAELTIGNPDRYWAQGGLSMHLQSDSAWNTMRSNNQELVNDQFPTSAIPRTALLYGNSLNVYLVITTQNVTMDVFREACKGIDSSNGLQGIFLDGSTATQMNVPNQFSFSGGSNRKLPAMIEVVNNVQL</sequence>
<comment type="caution">
    <text evidence="1">The sequence shown here is derived from an EMBL/GenBank/DDBJ whole genome shotgun (WGS) entry which is preliminary data.</text>
</comment>
<proteinExistence type="predicted"/>
<name>A0ABV6DS92_9BACL</name>
<reference evidence="1 2" key="1">
    <citation type="submission" date="2024-09" db="EMBL/GenBank/DDBJ databases">
        <authorList>
            <person name="Sun Q."/>
            <person name="Mori K."/>
        </authorList>
    </citation>
    <scope>NUCLEOTIDE SEQUENCE [LARGE SCALE GENOMIC DNA]</scope>
    <source>
        <strain evidence="1 2">CCM 7759</strain>
    </source>
</reference>
<organism evidence="1 2">
    <name type="scientific">Paenibacillus chartarius</name>
    <dbReference type="NCBI Taxonomy" id="747481"/>
    <lineage>
        <taxon>Bacteria</taxon>
        <taxon>Bacillati</taxon>
        <taxon>Bacillota</taxon>
        <taxon>Bacilli</taxon>
        <taxon>Bacillales</taxon>
        <taxon>Paenibacillaceae</taxon>
        <taxon>Paenibacillus</taxon>
    </lineage>
</organism>
<dbReference type="Proteomes" id="UP001589776">
    <property type="component" value="Unassembled WGS sequence"/>
</dbReference>
<evidence type="ECO:0000313" key="2">
    <source>
        <dbReference type="Proteomes" id="UP001589776"/>
    </source>
</evidence>
<accession>A0ABV6DS92</accession>
<keyword evidence="2" id="KW-1185">Reference proteome</keyword>